<dbReference type="PROSITE" id="PS51012">
    <property type="entry name" value="ABC_TM2"/>
    <property type="match status" value="1"/>
</dbReference>
<dbReference type="InterPro" id="IPR013525">
    <property type="entry name" value="ABC2_TM"/>
</dbReference>
<evidence type="ECO:0000256" key="8">
    <source>
        <dbReference type="ARBA" id="ARBA00022989"/>
    </source>
</evidence>
<evidence type="ECO:0000256" key="5">
    <source>
        <dbReference type="ARBA" id="ARBA00022597"/>
    </source>
</evidence>
<dbReference type="OrthoDB" id="8479094at2"/>
<organism evidence="13 14">
    <name type="scientific">Aliiroseovarius crassostreae</name>
    <dbReference type="NCBI Taxonomy" id="154981"/>
    <lineage>
        <taxon>Bacteria</taxon>
        <taxon>Pseudomonadati</taxon>
        <taxon>Pseudomonadota</taxon>
        <taxon>Alphaproteobacteria</taxon>
        <taxon>Rhodobacterales</taxon>
        <taxon>Paracoccaceae</taxon>
        <taxon>Aliiroseovarius</taxon>
    </lineage>
</organism>
<evidence type="ECO:0000256" key="9">
    <source>
        <dbReference type="ARBA" id="ARBA00023047"/>
    </source>
</evidence>
<dbReference type="Proteomes" id="UP000050471">
    <property type="component" value="Unassembled WGS sequence"/>
</dbReference>
<feature type="transmembrane region" description="Helical" evidence="11">
    <location>
        <begin position="226"/>
        <end position="249"/>
    </location>
</feature>
<evidence type="ECO:0000256" key="11">
    <source>
        <dbReference type="RuleBase" id="RU361157"/>
    </source>
</evidence>
<name>A0A0N8IBD4_9RHOB</name>
<feature type="transmembrane region" description="Helical" evidence="11">
    <location>
        <begin position="173"/>
        <end position="189"/>
    </location>
</feature>
<dbReference type="Pfam" id="PF01061">
    <property type="entry name" value="ABC2_membrane"/>
    <property type="match status" value="1"/>
</dbReference>
<protein>
    <recommendedName>
        <fullName evidence="11">Transport permease protein</fullName>
    </recommendedName>
</protein>
<accession>A0A0N8IBD4</accession>
<feature type="transmembrane region" description="Helical" evidence="11">
    <location>
        <begin position="109"/>
        <end position="131"/>
    </location>
</feature>
<evidence type="ECO:0000259" key="12">
    <source>
        <dbReference type="PROSITE" id="PS51012"/>
    </source>
</evidence>
<dbReference type="PRINTS" id="PR00164">
    <property type="entry name" value="ABC2TRNSPORT"/>
</dbReference>
<evidence type="ECO:0000256" key="7">
    <source>
        <dbReference type="ARBA" id="ARBA00022903"/>
    </source>
</evidence>
<proteinExistence type="inferred from homology"/>
<dbReference type="STRING" id="154981.AKJ29_01125"/>
<keyword evidence="4 11" id="KW-1003">Cell membrane</keyword>
<dbReference type="PANTHER" id="PTHR30413">
    <property type="entry name" value="INNER MEMBRANE TRANSPORT PERMEASE"/>
    <property type="match status" value="1"/>
</dbReference>
<evidence type="ECO:0000313" key="14">
    <source>
        <dbReference type="Proteomes" id="UP000050471"/>
    </source>
</evidence>
<dbReference type="GO" id="GO:0043190">
    <property type="term" value="C:ATP-binding cassette (ABC) transporter complex"/>
    <property type="evidence" value="ECO:0007669"/>
    <property type="project" value="InterPro"/>
</dbReference>
<keyword evidence="9" id="KW-0625">Polysaccharide transport</keyword>
<dbReference type="GO" id="GO:0015920">
    <property type="term" value="P:lipopolysaccharide transport"/>
    <property type="evidence" value="ECO:0007669"/>
    <property type="project" value="TreeGrafter"/>
</dbReference>
<sequence>MRARKFRTFRTVFALMMREMSTTYGRSPGGYAWAILEPVLALSALSIIFSLVIRTPPLGDSFPLFYATGYLPFMLFNDVANKTATSLNYSRPLLRYPAVTFLDALMARALLHLLTHILVGYIVFFGMVLFLDLKLHPDYTQIALAYLVGGVLGFGVGCFNCYVMMSFPVWERVWQILTRPLIFVSGLFLPFEAMPRIAQEILWWNPLMHVVGFLRKGIYAPLYEGAYLSFTFPVLTGLTLMSLGLLLLYRNHQRLLEN</sequence>
<keyword evidence="6 11" id="KW-0812">Transmembrane</keyword>
<comment type="caution">
    <text evidence="11">Lacks conserved residue(s) required for the propagation of feature annotation.</text>
</comment>
<evidence type="ECO:0000256" key="4">
    <source>
        <dbReference type="ARBA" id="ARBA00022475"/>
    </source>
</evidence>
<dbReference type="EMBL" id="LKBA01000010">
    <property type="protein sequence ID" value="KPN62795.1"/>
    <property type="molecule type" value="Genomic_DNA"/>
</dbReference>
<comment type="caution">
    <text evidence="13">The sequence shown here is derived from an EMBL/GenBank/DDBJ whole genome shotgun (WGS) entry which is preliminary data.</text>
</comment>
<keyword evidence="3 11" id="KW-0813">Transport</keyword>
<gene>
    <name evidence="13" type="ORF">AKJ29_01125</name>
</gene>
<evidence type="ECO:0000256" key="2">
    <source>
        <dbReference type="ARBA" id="ARBA00007783"/>
    </source>
</evidence>
<evidence type="ECO:0000256" key="6">
    <source>
        <dbReference type="ARBA" id="ARBA00022692"/>
    </source>
</evidence>
<feature type="transmembrane region" description="Helical" evidence="11">
    <location>
        <begin position="30"/>
        <end position="53"/>
    </location>
</feature>
<evidence type="ECO:0000256" key="1">
    <source>
        <dbReference type="ARBA" id="ARBA00004651"/>
    </source>
</evidence>
<evidence type="ECO:0000256" key="3">
    <source>
        <dbReference type="ARBA" id="ARBA00022448"/>
    </source>
</evidence>
<comment type="subcellular location">
    <subcellularLocation>
        <location evidence="11">Cell inner membrane</location>
        <topology evidence="11">Multi-pass membrane protein</topology>
    </subcellularLocation>
    <subcellularLocation>
        <location evidence="1">Cell membrane</location>
        <topology evidence="1">Multi-pass membrane protein</topology>
    </subcellularLocation>
</comment>
<keyword evidence="8 11" id="KW-1133">Transmembrane helix</keyword>
<dbReference type="GO" id="GO:0015774">
    <property type="term" value="P:polysaccharide transport"/>
    <property type="evidence" value="ECO:0007669"/>
    <property type="project" value="UniProtKB-KW"/>
</dbReference>
<evidence type="ECO:0000313" key="13">
    <source>
        <dbReference type="EMBL" id="KPN62795.1"/>
    </source>
</evidence>
<keyword evidence="5" id="KW-0762">Sugar transport</keyword>
<keyword evidence="10 11" id="KW-0472">Membrane</keyword>
<feature type="domain" description="ABC transmembrane type-2" evidence="12">
    <location>
        <begin position="29"/>
        <end position="251"/>
    </location>
</feature>
<feature type="transmembrane region" description="Helical" evidence="11">
    <location>
        <begin position="143"/>
        <end position="167"/>
    </location>
</feature>
<dbReference type="GO" id="GO:0140359">
    <property type="term" value="F:ABC-type transporter activity"/>
    <property type="evidence" value="ECO:0007669"/>
    <property type="project" value="InterPro"/>
</dbReference>
<comment type="similarity">
    <text evidence="2 11">Belongs to the ABC-2 integral membrane protein family.</text>
</comment>
<evidence type="ECO:0000256" key="10">
    <source>
        <dbReference type="ARBA" id="ARBA00023136"/>
    </source>
</evidence>
<dbReference type="PANTHER" id="PTHR30413:SF10">
    <property type="entry name" value="CAPSULE POLYSACCHARIDE EXPORT INNER-MEMBRANE PROTEIN CTRC"/>
    <property type="match status" value="1"/>
</dbReference>
<reference evidence="13 14" key="1">
    <citation type="submission" date="2015-09" db="EMBL/GenBank/DDBJ databases">
        <title>Draft genome sequence of Aliiroseovarius crassostreae CV919-312TSm, the causative agent of Roseovarius Oyster Disease (formerly Juvenile Oyster Disease).</title>
        <authorList>
            <person name="Kessner L."/>
            <person name="Spinard E."/>
            <person name="Nelson D."/>
        </authorList>
    </citation>
    <scope>NUCLEOTIDE SEQUENCE [LARGE SCALE GENOMIC DNA]</scope>
    <source>
        <strain evidence="13 14">CV919-312</strain>
    </source>
</reference>
<dbReference type="InterPro" id="IPR047817">
    <property type="entry name" value="ABC2_TM_bact-type"/>
</dbReference>
<keyword evidence="7" id="KW-0972">Capsule biogenesis/degradation</keyword>
<dbReference type="InterPro" id="IPR000412">
    <property type="entry name" value="ABC_2_transport"/>
</dbReference>
<keyword evidence="14" id="KW-1185">Reference proteome</keyword>
<dbReference type="AlphaFoldDB" id="A0A0N8IBD4"/>